<dbReference type="Proteomes" id="UP000004699">
    <property type="component" value="Unassembled WGS sequence"/>
</dbReference>
<name>B8KQV7_9GAMM</name>
<reference evidence="12" key="1">
    <citation type="journal article" date="2013" name="BMC Microbiol.">
        <title>Taxonomy and evolution of bacteriochlorophyll a-containing members of the OM60/NOR5 clade of marine gammaproteobacteria: description of Luminiphilus syltensis gen. nov., sp. nov., reclassification of Haliea rubra as Pseudohaliea rubra gen. nov., comb. nov., and emendation of Chromatocurvus halotolerans.</title>
        <authorList>
            <person name="Spring S."/>
            <person name="Riedel T."/>
            <person name="Sproer C."/>
            <person name="Yan S."/>
            <person name="Harder J."/>
            <person name="Fuchs B.M."/>
        </authorList>
    </citation>
    <scope>NUCLEOTIDE SEQUENCE [LARGE SCALE GENOMIC DNA]</scope>
    <source>
        <strain evidence="12">NOR51-B</strain>
    </source>
</reference>
<evidence type="ECO:0000256" key="4">
    <source>
        <dbReference type="ARBA" id="ARBA00022552"/>
    </source>
</evidence>
<dbReference type="Pfam" id="PF01479">
    <property type="entry name" value="S4"/>
    <property type="match status" value="1"/>
</dbReference>
<dbReference type="STRING" id="565045.NOR51B_1083"/>
<dbReference type="InterPro" id="IPR036986">
    <property type="entry name" value="S4_RNA-bd_sf"/>
</dbReference>
<dbReference type="InterPro" id="IPR020103">
    <property type="entry name" value="PsdUridine_synth_cat_dom_sf"/>
</dbReference>
<dbReference type="SMART" id="SM00363">
    <property type="entry name" value="S4"/>
    <property type="match status" value="1"/>
</dbReference>
<protein>
    <recommendedName>
        <fullName evidence="9">Pseudouridine synthase</fullName>
        <ecNumber evidence="9">5.4.99.-</ecNumber>
    </recommendedName>
</protein>
<dbReference type="Gene3D" id="3.10.290.10">
    <property type="entry name" value="RNA-binding S4 domain"/>
    <property type="match status" value="1"/>
</dbReference>
<dbReference type="AlphaFoldDB" id="B8KQV7"/>
<comment type="catalytic activity">
    <reaction evidence="1">
        <text>uridine(955/2504/2580) in 23S rRNA = pseudouridine(955/2504/2580) in 23S rRNA</text>
        <dbReference type="Rhea" id="RHEA:42528"/>
        <dbReference type="Rhea" id="RHEA-COMP:10099"/>
        <dbReference type="Rhea" id="RHEA-COMP:10100"/>
        <dbReference type="ChEBI" id="CHEBI:65314"/>
        <dbReference type="ChEBI" id="CHEBI:65315"/>
        <dbReference type="EC" id="5.4.99.24"/>
    </reaction>
</comment>
<dbReference type="InterPro" id="IPR050188">
    <property type="entry name" value="RluA_PseudoU_synthase"/>
</dbReference>
<gene>
    <name evidence="11" type="primary">rluC</name>
    <name evidence="11" type="ORF">NOR51B_1083</name>
</gene>
<comment type="catalytic activity">
    <reaction evidence="9">
        <text>a uridine in RNA = a pseudouridine in RNA</text>
        <dbReference type="Rhea" id="RHEA:48348"/>
        <dbReference type="Rhea" id="RHEA-COMP:12068"/>
        <dbReference type="Rhea" id="RHEA-COMP:12069"/>
        <dbReference type="ChEBI" id="CHEBI:65314"/>
        <dbReference type="ChEBI" id="CHEBI:65315"/>
    </reaction>
</comment>
<keyword evidence="5 8" id="KW-0694">RNA-binding</keyword>
<dbReference type="OrthoDB" id="9807829at2"/>
<dbReference type="EC" id="5.4.99.-" evidence="9"/>
<accession>B8KQV7</accession>
<comment type="function">
    <text evidence="2">Responsible for synthesis of pseudouridine from uracil at positions 955, 2504 and 2580 in 23S ribosomal RNA.</text>
</comment>
<keyword evidence="4" id="KW-0698">rRNA processing</keyword>
<dbReference type="eggNOG" id="COG0564">
    <property type="taxonomic scope" value="Bacteria"/>
</dbReference>
<dbReference type="PROSITE" id="PS01129">
    <property type="entry name" value="PSI_RLU"/>
    <property type="match status" value="1"/>
</dbReference>
<evidence type="ECO:0000256" key="7">
    <source>
        <dbReference type="PIRSR" id="PIRSR606225-1"/>
    </source>
</evidence>
<feature type="active site" evidence="7">
    <location>
        <position position="143"/>
    </location>
</feature>
<dbReference type="PANTHER" id="PTHR21600">
    <property type="entry name" value="MITOCHONDRIAL RNA PSEUDOURIDINE SYNTHASE"/>
    <property type="match status" value="1"/>
</dbReference>
<dbReference type="EMBL" id="DS999411">
    <property type="protein sequence ID" value="EED35138.1"/>
    <property type="molecule type" value="Genomic_DNA"/>
</dbReference>
<evidence type="ECO:0000256" key="2">
    <source>
        <dbReference type="ARBA" id="ARBA00002876"/>
    </source>
</evidence>
<dbReference type="SUPFAM" id="SSF55174">
    <property type="entry name" value="Alpha-L RNA-binding motif"/>
    <property type="match status" value="1"/>
</dbReference>
<comment type="similarity">
    <text evidence="3 9">Belongs to the pseudouridine synthase RluA family.</text>
</comment>
<evidence type="ECO:0000256" key="1">
    <source>
        <dbReference type="ARBA" id="ARBA00000381"/>
    </source>
</evidence>
<dbReference type="InterPro" id="IPR002942">
    <property type="entry name" value="S4_RNA-bd"/>
</dbReference>
<keyword evidence="11" id="KW-0456">Lyase</keyword>
<organism evidence="11 12">
    <name type="scientific">Luminiphilus syltensis NOR5-1B</name>
    <dbReference type="NCBI Taxonomy" id="565045"/>
    <lineage>
        <taxon>Bacteria</taxon>
        <taxon>Pseudomonadati</taxon>
        <taxon>Pseudomonadota</taxon>
        <taxon>Gammaproteobacteria</taxon>
        <taxon>Cellvibrionales</taxon>
        <taxon>Halieaceae</taxon>
        <taxon>Luminiphilus</taxon>
    </lineage>
</organism>
<evidence type="ECO:0000256" key="3">
    <source>
        <dbReference type="ARBA" id="ARBA00010876"/>
    </source>
</evidence>
<evidence type="ECO:0000256" key="8">
    <source>
        <dbReference type="PROSITE-ProRule" id="PRU00182"/>
    </source>
</evidence>
<evidence type="ECO:0000313" key="12">
    <source>
        <dbReference type="Proteomes" id="UP000004699"/>
    </source>
</evidence>
<dbReference type="GO" id="GO:0160141">
    <property type="term" value="F:23S rRNA pseudouridine(955/2504/2580) synthase activity"/>
    <property type="evidence" value="ECO:0007669"/>
    <property type="project" value="UniProtKB-EC"/>
</dbReference>
<dbReference type="InterPro" id="IPR006145">
    <property type="entry name" value="PsdUridine_synth_RsuA/RluA"/>
</dbReference>
<dbReference type="GO" id="GO:0000455">
    <property type="term" value="P:enzyme-directed rRNA pseudouridine synthesis"/>
    <property type="evidence" value="ECO:0007669"/>
    <property type="project" value="TreeGrafter"/>
</dbReference>
<dbReference type="GO" id="GO:0016829">
    <property type="term" value="F:lyase activity"/>
    <property type="evidence" value="ECO:0007669"/>
    <property type="project" value="UniProtKB-KW"/>
</dbReference>
<keyword evidence="6 9" id="KW-0413">Isomerase</keyword>
<proteinExistence type="inferred from homology"/>
<evidence type="ECO:0000256" key="6">
    <source>
        <dbReference type="ARBA" id="ARBA00023235"/>
    </source>
</evidence>
<dbReference type="GO" id="GO:0003723">
    <property type="term" value="F:RNA binding"/>
    <property type="evidence" value="ECO:0007669"/>
    <property type="project" value="UniProtKB-KW"/>
</dbReference>
<dbReference type="PROSITE" id="PS50889">
    <property type="entry name" value="S4"/>
    <property type="match status" value="1"/>
</dbReference>
<dbReference type="RefSeq" id="WP_009019884.1">
    <property type="nucleotide sequence ID" value="NZ_DS999411.1"/>
</dbReference>
<dbReference type="Gene3D" id="3.30.2350.10">
    <property type="entry name" value="Pseudouridine synthase"/>
    <property type="match status" value="1"/>
</dbReference>
<sequence length="315" mass="34804">MSENRVSARLVTVTEEESGQRLDNYLLRTLQGVPKTRLYRAVRKGEVRVNKGRAKVDLRLKAGDTVRLPPLVASQPKGPAPVSGRWRKAIGGSIVLDTADLLALNKPSGLAVHGGSGVDVGLIESLRAMFPEQRYLELVHRLDRDTSGLILVAKRASVLRDLHAQLRDGEIDKRYQCLVSGRWPAYLKQVDGPLERYSLASGERRVRVSVDGKPSLTRFRVLERFQDATLLEAKPVSGRTHQIRVHALQAGHPILGDAKYSNAESEALTAAVTANRLFLHAESLRFKLGDHPCELSAPLDSSLRAVLERLRSRGN</sequence>
<dbReference type="CDD" id="cd02869">
    <property type="entry name" value="PseudoU_synth_RluA_like"/>
    <property type="match status" value="1"/>
</dbReference>
<dbReference type="HOGENOM" id="CLU_016902_1_1_6"/>
<keyword evidence="12" id="KW-1185">Reference proteome</keyword>
<dbReference type="CDD" id="cd00165">
    <property type="entry name" value="S4"/>
    <property type="match status" value="1"/>
</dbReference>
<evidence type="ECO:0000256" key="9">
    <source>
        <dbReference type="RuleBase" id="RU362028"/>
    </source>
</evidence>
<evidence type="ECO:0000313" key="11">
    <source>
        <dbReference type="EMBL" id="EED35138.1"/>
    </source>
</evidence>
<evidence type="ECO:0000256" key="5">
    <source>
        <dbReference type="ARBA" id="ARBA00022884"/>
    </source>
</evidence>
<dbReference type="Pfam" id="PF00849">
    <property type="entry name" value="PseudoU_synth_2"/>
    <property type="match status" value="1"/>
</dbReference>
<dbReference type="NCBIfam" id="TIGR00005">
    <property type="entry name" value="rluA_subfam"/>
    <property type="match status" value="1"/>
</dbReference>
<feature type="domain" description="RNA-binding S4" evidence="10">
    <location>
        <begin position="20"/>
        <end position="81"/>
    </location>
</feature>
<dbReference type="SUPFAM" id="SSF55120">
    <property type="entry name" value="Pseudouridine synthase"/>
    <property type="match status" value="1"/>
</dbReference>
<evidence type="ECO:0000259" key="10">
    <source>
        <dbReference type="SMART" id="SM00363"/>
    </source>
</evidence>
<dbReference type="PANTHER" id="PTHR21600:SF92">
    <property type="entry name" value="RIBOSOMAL LARGE SUBUNIT PSEUDOURIDINE SYNTHASE C"/>
    <property type="match status" value="1"/>
</dbReference>
<dbReference type="InterPro" id="IPR006225">
    <property type="entry name" value="PsdUridine_synth_RluC/D"/>
</dbReference>
<dbReference type="InterPro" id="IPR006224">
    <property type="entry name" value="PsdUridine_synth_RluA-like_CS"/>
</dbReference>